<accession>A0A9P8PNI8</accession>
<evidence type="ECO:0000259" key="2">
    <source>
        <dbReference type="Pfam" id="PF25381"/>
    </source>
</evidence>
<reference evidence="3" key="1">
    <citation type="journal article" date="2021" name="Open Biol.">
        <title>Shared evolutionary footprints suggest mitochondrial oxidative damage underlies multiple complex I losses in fungi.</title>
        <authorList>
            <person name="Schikora-Tamarit M.A."/>
            <person name="Marcet-Houben M."/>
            <person name="Nosek J."/>
            <person name="Gabaldon T."/>
        </authorList>
    </citation>
    <scope>NUCLEOTIDE SEQUENCE</scope>
    <source>
        <strain evidence="3">CBS2887</strain>
    </source>
</reference>
<evidence type="ECO:0000313" key="4">
    <source>
        <dbReference type="Proteomes" id="UP000774326"/>
    </source>
</evidence>
<gene>
    <name evidence="3" type="ORF">WICPIJ_009458</name>
</gene>
<feature type="compositionally biased region" description="Basic residues" evidence="1">
    <location>
        <begin position="1"/>
        <end position="11"/>
    </location>
</feature>
<organism evidence="3 4">
    <name type="scientific">Wickerhamomyces pijperi</name>
    <name type="common">Yeast</name>
    <name type="synonym">Pichia pijperi</name>
    <dbReference type="NCBI Taxonomy" id="599730"/>
    <lineage>
        <taxon>Eukaryota</taxon>
        <taxon>Fungi</taxon>
        <taxon>Dikarya</taxon>
        <taxon>Ascomycota</taxon>
        <taxon>Saccharomycotina</taxon>
        <taxon>Saccharomycetes</taxon>
        <taxon>Phaffomycetales</taxon>
        <taxon>Wickerhamomycetaceae</taxon>
        <taxon>Wickerhamomyces</taxon>
    </lineage>
</organism>
<keyword evidence="4" id="KW-1185">Reference proteome</keyword>
<evidence type="ECO:0000256" key="1">
    <source>
        <dbReference type="SAM" id="MobiDB-lite"/>
    </source>
</evidence>
<name>A0A9P8PNI8_WICPI</name>
<sequence>MGFSKFLKRQTSKLSKDSTPAVKPPSLPLNTTNVSNVSALAMESPPSSSNEENSFSRNASASETSSSSSPISTTFHASNSSAIPPQIAPTVTLLHCQQSRMYHTTQVNLINQTTDDLKVLNCAVRGNTVHFYTESLVNPHLSIDILSCSLKVLPSLNAVLLNSKYQVRLPSLASLQTFISAVKLSNFEYQRLSEAYTASLLSWKGSQLSDIHVILAENKFVYQEDCSVKFGNEVAQEFQQYAGKWIQCRVVVKPRKSKTSPGCLELYALSSVKVKTGQKKTTKRGKLICKVKQLSSAFAVFPHVDLIEKTSMIRVEGLCAFYSGSGSADEEAGSRSRSSSIASSINAAAPTSTPKAHKRISSISSVFSTSSFNSTTSTSTSTSISTAKQSQPLQTMQTSLLIHPHPHHAVPSHDTLIRLLIPIYDTFQLYGRPVRLNSDKKHQDSLLFALPTLPKVEILQLNHAEIILGKIWNQLISDELENKDFDYQGFFKSAVLELIGLDSKYCGFGDVRQHLGINQVNEKELNVAVKGMMN</sequence>
<reference evidence="3" key="2">
    <citation type="submission" date="2021-01" db="EMBL/GenBank/DDBJ databases">
        <authorList>
            <person name="Schikora-Tamarit M.A."/>
        </authorList>
    </citation>
    <scope>NUCLEOTIDE SEQUENCE</scope>
    <source>
        <strain evidence="3">CBS2887</strain>
    </source>
</reference>
<dbReference type="Proteomes" id="UP000774326">
    <property type="component" value="Unassembled WGS sequence"/>
</dbReference>
<feature type="compositionally biased region" description="Polar residues" evidence="1">
    <location>
        <begin position="28"/>
        <end position="38"/>
    </location>
</feature>
<feature type="compositionally biased region" description="Low complexity" evidence="1">
    <location>
        <begin position="369"/>
        <end position="386"/>
    </location>
</feature>
<proteinExistence type="predicted"/>
<comment type="caution">
    <text evidence="3">The sequence shown here is derived from an EMBL/GenBank/DDBJ whole genome shotgun (WGS) entry which is preliminary data.</text>
</comment>
<protein>
    <recommendedName>
        <fullName evidence="2">Skg3/CAF120-like PH-like domain-containing protein</fullName>
    </recommendedName>
</protein>
<feature type="region of interest" description="Disordered" evidence="1">
    <location>
        <begin position="1"/>
        <end position="77"/>
    </location>
</feature>
<feature type="region of interest" description="Disordered" evidence="1">
    <location>
        <begin position="369"/>
        <end position="389"/>
    </location>
</feature>
<evidence type="ECO:0000313" key="3">
    <source>
        <dbReference type="EMBL" id="KAH3674770.1"/>
    </source>
</evidence>
<feature type="domain" description="Skg3/CAF120-like PH-like" evidence="2">
    <location>
        <begin position="208"/>
        <end position="448"/>
    </location>
</feature>
<dbReference type="InterPro" id="IPR058155">
    <property type="entry name" value="Skg3/CAF120-like_PH"/>
</dbReference>
<dbReference type="EMBL" id="JAEUBG010005453">
    <property type="protein sequence ID" value="KAH3674770.1"/>
    <property type="molecule type" value="Genomic_DNA"/>
</dbReference>
<dbReference type="AlphaFoldDB" id="A0A9P8PNI8"/>
<dbReference type="Pfam" id="PF25381">
    <property type="entry name" value="PH_26"/>
    <property type="match status" value="1"/>
</dbReference>
<feature type="compositionally biased region" description="Low complexity" evidence="1">
    <location>
        <begin position="43"/>
        <end position="77"/>
    </location>
</feature>
<dbReference type="OrthoDB" id="5563754at2759"/>